<protein>
    <submittedName>
        <fullName evidence="1">Uncharacterized protein</fullName>
    </submittedName>
</protein>
<reference evidence="1 2" key="1">
    <citation type="journal article" date="2012" name="J. Bacteriol.">
        <title>Complete Genome Sequence of the Naphthalene-Degrading Pseudomonas putida Strain ND6.</title>
        <authorList>
            <person name="Li S."/>
            <person name="Zhao H."/>
            <person name="Li Y."/>
            <person name="Niu S."/>
            <person name="Cai B."/>
        </authorList>
    </citation>
    <scope>NUCLEOTIDE SEQUENCE [LARGE SCALE GENOMIC DNA]</scope>
    <source>
        <strain evidence="1 2">ND6</strain>
    </source>
</reference>
<sequence length="37" mass="3994">MIMLIIRAAGQVWNYQEKVKIVVAGCGVLFCGSGLQP</sequence>
<evidence type="ECO:0000313" key="2">
    <source>
        <dbReference type="Proteomes" id="UP000005268"/>
    </source>
</evidence>
<dbReference type="KEGG" id="ppi:YSA_07097"/>
<dbReference type="AlphaFoldDB" id="I3UYN2"/>
<dbReference type="Proteomes" id="UP000005268">
    <property type="component" value="Chromosome"/>
</dbReference>
<organism evidence="1 2">
    <name type="scientific">Pseudomonas putida ND6</name>
    <dbReference type="NCBI Taxonomy" id="231023"/>
    <lineage>
        <taxon>Bacteria</taxon>
        <taxon>Pseudomonadati</taxon>
        <taxon>Pseudomonadota</taxon>
        <taxon>Gammaproteobacteria</taxon>
        <taxon>Pseudomonadales</taxon>
        <taxon>Pseudomonadaceae</taxon>
        <taxon>Pseudomonas</taxon>
    </lineage>
</organism>
<dbReference type="HOGENOM" id="CLU_3347507_0_0_6"/>
<proteinExistence type="predicted"/>
<gene>
    <name evidence="1" type="ORF">YSA_07097</name>
</gene>
<dbReference type="EMBL" id="CP003588">
    <property type="protein sequence ID" value="AFK70603.1"/>
    <property type="molecule type" value="Genomic_DNA"/>
</dbReference>
<name>I3UYN2_PSEPU</name>
<evidence type="ECO:0000313" key="1">
    <source>
        <dbReference type="EMBL" id="AFK70603.1"/>
    </source>
</evidence>
<accession>I3UYN2</accession>